<feature type="domain" description="Reverse transcriptase Ty1/copia-type" evidence="1">
    <location>
        <begin position="2"/>
        <end position="104"/>
    </location>
</feature>
<dbReference type="GeneID" id="134290970"/>
<reference evidence="3" key="1">
    <citation type="journal article" date="2015" name="Proc. Natl. Acad. Sci. U.S.A.">
        <title>Genome sequence of the Asian Tiger mosquito, Aedes albopictus, reveals insights into its biology, genetics, and evolution.</title>
        <authorList>
            <person name="Chen X.G."/>
            <person name="Jiang X."/>
            <person name="Gu J."/>
            <person name="Xu M."/>
            <person name="Wu Y."/>
            <person name="Deng Y."/>
            <person name="Zhang C."/>
            <person name="Bonizzoni M."/>
            <person name="Dermauw W."/>
            <person name="Vontas J."/>
            <person name="Armbruster P."/>
            <person name="Huang X."/>
            <person name="Yang Y."/>
            <person name="Zhang H."/>
            <person name="He W."/>
            <person name="Peng H."/>
            <person name="Liu Y."/>
            <person name="Wu K."/>
            <person name="Chen J."/>
            <person name="Lirakis M."/>
            <person name="Topalis P."/>
            <person name="Van Leeuwen T."/>
            <person name="Hall A.B."/>
            <person name="Jiang X."/>
            <person name="Thorpe C."/>
            <person name="Mueller R.L."/>
            <person name="Sun C."/>
            <person name="Waterhouse R.M."/>
            <person name="Yan G."/>
            <person name="Tu Z.J."/>
            <person name="Fang X."/>
            <person name="James A.A."/>
        </authorList>
    </citation>
    <scope>NUCLEOTIDE SEQUENCE [LARGE SCALE GENOMIC DNA]</scope>
    <source>
        <strain evidence="3">Foshan</strain>
    </source>
</reference>
<dbReference type="SUPFAM" id="SSF56672">
    <property type="entry name" value="DNA/RNA polymerases"/>
    <property type="match status" value="1"/>
</dbReference>
<dbReference type="InterPro" id="IPR043502">
    <property type="entry name" value="DNA/RNA_pol_sf"/>
</dbReference>
<proteinExistence type="predicted"/>
<protein>
    <recommendedName>
        <fullName evidence="1">Reverse transcriptase Ty1/copia-type domain-containing protein</fullName>
    </recommendedName>
</protein>
<name>A0ABM1ZAB4_AEDAL</name>
<dbReference type="CDD" id="cd09272">
    <property type="entry name" value="RNase_HI_RT_Ty1"/>
    <property type="match status" value="1"/>
</dbReference>
<reference evidence="2" key="2">
    <citation type="submission" date="2025-05" db="UniProtKB">
        <authorList>
            <consortium name="EnsemblMetazoa"/>
        </authorList>
    </citation>
    <scope>IDENTIFICATION</scope>
    <source>
        <strain evidence="2">Foshan</strain>
    </source>
</reference>
<dbReference type="RefSeq" id="XP_062714193.1">
    <property type="nucleotide sequence ID" value="XM_062858209.1"/>
</dbReference>
<dbReference type="EnsemblMetazoa" id="AALFPA23_016562.R24173">
    <property type="protein sequence ID" value="AALFPA23_016562.P24173"/>
    <property type="gene ID" value="AALFPA23_016562"/>
</dbReference>
<dbReference type="PANTHER" id="PTHR11439">
    <property type="entry name" value="GAG-POL-RELATED RETROTRANSPOSON"/>
    <property type="match status" value="1"/>
</dbReference>
<evidence type="ECO:0000313" key="3">
    <source>
        <dbReference type="Proteomes" id="UP000069940"/>
    </source>
</evidence>
<evidence type="ECO:0000259" key="1">
    <source>
        <dbReference type="Pfam" id="PF07727"/>
    </source>
</evidence>
<sequence length="344" mass="38279">MQNGFKAAAADPCLYIRDNGKTKVLLLVYVDNLLLASTDSTEIKMIEKRLNAEFELSNLGEVRHFLGVEVLCHGGVFKLSLGNYIDRLLKSHGMEEAKSAKSPMNLGYHKQAESEKTFDDPTSYRSLVGALLYLAVVTRPDIAASAAILGRRFSAPTEVDWMAAKRVLRFLKKTKGCYMQLGGIADQSLVGFSDANWAGDAESRRSTSGMVFQFGGGTNSWASRRQSSVTLSSMEAENIALSEACQEALWLRQLLRDFGEPQDQPTVVMEDNQSCLAFVRSDRTNRRSKHIDTLERFVQALCVEKKIVLQYCSTDRTAADIMTKPLGPLKHREFCELLGLKEDS</sequence>
<dbReference type="PANTHER" id="PTHR11439:SF483">
    <property type="entry name" value="PEPTIDE SYNTHASE GLIP-LIKE, PUTATIVE (AFU_ORTHOLOGUE AFUA_3G12920)-RELATED"/>
    <property type="match status" value="1"/>
</dbReference>
<keyword evidence="3" id="KW-1185">Reference proteome</keyword>
<dbReference type="Pfam" id="PF07727">
    <property type="entry name" value="RVT_2"/>
    <property type="match status" value="1"/>
</dbReference>
<dbReference type="Proteomes" id="UP000069940">
    <property type="component" value="Unassembled WGS sequence"/>
</dbReference>
<evidence type="ECO:0000313" key="2">
    <source>
        <dbReference type="EnsemblMetazoa" id="AALFPA23_016562.P24173"/>
    </source>
</evidence>
<accession>A0ABM1ZAB4</accession>
<dbReference type="InterPro" id="IPR013103">
    <property type="entry name" value="RVT_2"/>
</dbReference>
<organism evidence="2 3">
    <name type="scientific">Aedes albopictus</name>
    <name type="common">Asian tiger mosquito</name>
    <name type="synonym">Stegomyia albopicta</name>
    <dbReference type="NCBI Taxonomy" id="7160"/>
    <lineage>
        <taxon>Eukaryota</taxon>
        <taxon>Metazoa</taxon>
        <taxon>Ecdysozoa</taxon>
        <taxon>Arthropoda</taxon>
        <taxon>Hexapoda</taxon>
        <taxon>Insecta</taxon>
        <taxon>Pterygota</taxon>
        <taxon>Neoptera</taxon>
        <taxon>Endopterygota</taxon>
        <taxon>Diptera</taxon>
        <taxon>Nematocera</taxon>
        <taxon>Culicoidea</taxon>
        <taxon>Culicidae</taxon>
        <taxon>Culicinae</taxon>
        <taxon>Aedini</taxon>
        <taxon>Aedes</taxon>
        <taxon>Stegomyia</taxon>
    </lineage>
</organism>